<reference evidence="2" key="2">
    <citation type="submission" date="2025-08" db="UniProtKB">
        <authorList>
            <consortium name="Ensembl"/>
        </authorList>
    </citation>
    <scope>IDENTIFICATION</scope>
</reference>
<sequence>HDFILSYACRPSLDTESASALILDFPATRTVEQILAEFKFRAVECHPNKNPENSKHFGRPRQADHLRSGV</sequence>
<feature type="region of interest" description="Disordered" evidence="1">
    <location>
        <begin position="47"/>
        <end position="70"/>
    </location>
</feature>
<evidence type="ECO:0000313" key="2">
    <source>
        <dbReference type="Ensembl" id="ENSTGEP00000010068.1"/>
    </source>
</evidence>
<proteinExistence type="predicted"/>
<reference evidence="2" key="3">
    <citation type="submission" date="2025-09" db="UniProtKB">
        <authorList>
            <consortium name="Ensembl"/>
        </authorList>
    </citation>
    <scope>IDENTIFICATION</scope>
</reference>
<organism evidence="2 3">
    <name type="scientific">Theropithecus gelada</name>
    <name type="common">Gelada baboon</name>
    <dbReference type="NCBI Taxonomy" id="9565"/>
    <lineage>
        <taxon>Eukaryota</taxon>
        <taxon>Metazoa</taxon>
        <taxon>Chordata</taxon>
        <taxon>Craniata</taxon>
        <taxon>Vertebrata</taxon>
        <taxon>Euteleostomi</taxon>
        <taxon>Mammalia</taxon>
        <taxon>Eutheria</taxon>
        <taxon>Euarchontoglires</taxon>
        <taxon>Primates</taxon>
        <taxon>Haplorrhini</taxon>
        <taxon>Catarrhini</taxon>
        <taxon>Cercopithecidae</taxon>
        <taxon>Cercopithecinae</taxon>
        <taxon>Theropithecus</taxon>
    </lineage>
</organism>
<dbReference type="Proteomes" id="UP000694411">
    <property type="component" value="Chromosome 9"/>
</dbReference>
<evidence type="ECO:0000313" key="3">
    <source>
        <dbReference type="Proteomes" id="UP000694411"/>
    </source>
</evidence>
<keyword evidence="3" id="KW-1185">Reference proteome</keyword>
<evidence type="ECO:0008006" key="4">
    <source>
        <dbReference type="Google" id="ProtNLM"/>
    </source>
</evidence>
<reference evidence="2" key="1">
    <citation type="submission" date="2018-05" db="EMBL/GenBank/DDBJ databases">
        <title>Whole genome of Theropithecus gelada.</title>
        <authorList>
            <person name="Chiou K.L."/>
            <person name="Snyder-Mackler N."/>
        </authorList>
    </citation>
    <scope>NUCLEOTIDE SEQUENCE [LARGE SCALE GENOMIC DNA]</scope>
</reference>
<protein>
    <recommendedName>
        <fullName evidence="4">J domain-containing protein</fullName>
    </recommendedName>
</protein>
<dbReference type="Ensembl" id="ENSTGET00000012136.1">
    <property type="protein sequence ID" value="ENSTGEP00000010068.1"/>
    <property type="gene ID" value="ENSTGEG00000008274.1"/>
</dbReference>
<name>A0A8D2EV02_THEGE</name>
<accession>A0A8D2EV02</accession>
<dbReference type="AlphaFoldDB" id="A0A8D2EV02"/>
<evidence type="ECO:0000256" key="1">
    <source>
        <dbReference type="SAM" id="MobiDB-lite"/>
    </source>
</evidence>